<protein>
    <submittedName>
        <fullName evidence="2">Uncharacterized protein</fullName>
    </submittedName>
</protein>
<name>A2RM68_LACLM</name>
<evidence type="ECO:0000256" key="1">
    <source>
        <dbReference type="SAM" id="Phobius"/>
    </source>
</evidence>
<keyword evidence="1" id="KW-1133">Transmembrane helix</keyword>
<sequence length="31" mass="3712">MSFKSANKRIISQLMILSFVSNFYLIFQKRT</sequence>
<dbReference type="EMBL" id="AM406671">
    <property type="protein sequence ID" value="CAL98395.1"/>
    <property type="molecule type" value="Genomic_DNA"/>
</dbReference>
<keyword evidence="1" id="KW-0472">Membrane</keyword>
<organism evidence="2 3">
    <name type="scientific">Lactococcus lactis subsp. cremoris (strain MG1363)</name>
    <dbReference type="NCBI Taxonomy" id="416870"/>
    <lineage>
        <taxon>Bacteria</taxon>
        <taxon>Bacillati</taxon>
        <taxon>Bacillota</taxon>
        <taxon>Bacilli</taxon>
        <taxon>Lactobacillales</taxon>
        <taxon>Streptococcaceae</taxon>
        <taxon>Lactococcus</taxon>
        <taxon>Lactococcus cremoris subsp. cremoris</taxon>
    </lineage>
</organism>
<reference evidence="2 3" key="1">
    <citation type="journal article" date="2007" name="J. Bacteriol.">
        <title>The complete genome sequence of the lactic acid bacterial paradigm Lactococcus lactis subsp. cremoris MG1363.</title>
        <authorList>
            <person name="Wegmann U."/>
            <person name="O'Connell-Motherway M."/>
            <person name="Zomer A."/>
            <person name="Buist G."/>
            <person name="Shearman C."/>
            <person name="Canchaya C."/>
            <person name="Ventura M."/>
            <person name="Goesmann A."/>
            <person name="Gasson M.J."/>
            <person name="Kuipers O.P."/>
            <person name="van Sinderen D."/>
            <person name="Kok J."/>
        </authorList>
    </citation>
    <scope>NUCLEOTIDE SEQUENCE [LARGE SCALE GENOMIC DNA]</scope>
    <source>
        <strain evidence="2 3">MG1363</strain>
    </source>
</reference>
<evidence type="ECO:0000313" key="3">
    <source>
        <dbReference type="Proteomes" id="UP000000364"/>
    </source>
</evidence>
<gene>
    <name evidence="2" type="ordered locus">llmg_1824</name>
</gene>
<dbReference type="AlphaFoldDB" id="A2RM68"/>
<evidence type="ECO:0000313" key="2">
    <source>
        <dbReference type="EMBL" id="CAL98395.1"/>
    </source>
</evidence>
<dbReference type="HOGENOM" id="CLU_3397165_0_0_9"/>
<dbReference type="KEGG" id="llm:llmg_1824"/>
<keyword evidence="1" id="KW-0812">Transmembrane</keyword>
<proteinExistence type="predicted"/>
<accession>A2RM68</accession>
<feature type="transmembrane region" description="Helical" evidence="1">
    <location>
        <begin position="6"/>
        <end position="27"/>
    </location>
</feature>
<dbReference type="Proteomes" id="UP000000364">
    <property type="component" value="Chromosome"/>
</dbReference>